<evidence type="ECO:0000313" key="8">
    <source>
        <dbReference type="Proteomes" id="UP001201980"/>
    </source>
</evidence>
<keyword evidence="6" id="KW-0472">Membrane</keyword>
<dbReference type="PANTHER" id="PTHR12935">
    <property type="entry name" value="GAMMA-GLUTAMYLCYCLOTRANSFERASE"/>
    <property type="match status" value="1"/>
</dbReference>
<evidence type="ECO:0000256" key="3">
    <source>
        <dbReference type="PIRSR" id="PIRSR617939-1"/>
    </source>
</evidence>
<keyword evidence="8" id="KW-1185">Reference proteome</keyword>
<evidence type="ECO:0000256" key="5">
    <source>
        <dbReference type="SAM" id="MobiDB-lite"/>
    </source>
</evidence>
<feature type="active site" description="Proton acceptor" evidence="3">
    <location>
        <position position="214"/>
    </location>
</feature>
<dbReference type="AlphaFoldDB" id="A0AAD5RVI3"/>
<feature type="compositionally biased region" description="Basic residues" evidence="5">
    <location>
        <begin position="455"/>
        <end position="464"/>
    </location>
</feature>
<feature type="transmembrane region" description="Helical" evidence="6">
    <location>
        <begin position="366"/>
        <end position="387"/>
    </location>
</feature>
<feature type="compositionally biased region" description="Basic and acidic residues" evidence="5">
    <location>
        <begin position="445"/>
        <end position="454"/>
    </location>
</feature>
<gene>
    <name evidence="7" type="ORF">MKZ38_006357</name>
</gene>
<keyword evidence="6" id="KW-1133">Transmembrane helix</keyword>
<feature type="binding site" evidence="4">
    <location>
        <position position="326"/>
    </location>
    <ligand>
        <name>substrate</name>
    </ligand>
</feature>
<evidence type="ECO:0000256" key="4">
    <source>
        <dbReference type="PIRSR" id="PIRSR617939-2"/>
    </source>
</evidence>
<sequence length="491" mass="53399">MSASPSATSSPSPHNDPTTCVLRKAYDTELAPLTCPRSYPSIKSIPTIASDRLARAHPERHNHPLDRATVLENTSDGDNPNEDNGDGCSLITAPDAGETTVLYLAYGSNLAAKTFLGVRGIRPLSQVNVTAPSLTLTFDLPGLPYREPCFANTAPRVLKKPGKYGSNKRDPLPGGLPDPPDIPDIPGVPKLPPALIGVVYEVTPSDYAKIVATEGGGASYAQIVVPCLPLPPSVTIPEKPVVPDPPKPFLARTLCMPRIPDVPDRPDDDDNESSASEAHCCYTLASRALREEETRAAAGKEKKWYSRFLLPHQRPDPGYAQPSSRYLSLLRTGAIEHDLPQSYQDHLFNDLQAYAVTSLRQRLGRLLLSLLWAPPFAVLFAVGKVVGGEDGRSPGWLVAVMTVAFNLVWWSYDVFFEGIFGDGERTEDAKEDDGNGDGDGIPCWNEERPRDSSKTQRRKSSVAKKFRTFSGTTKIVDEEKKALLSAESDSD</sequence>
<organism evidence="7 8">
    <name type="scientific">Zalerion maritima</name>
    <dbReference type="NCBI Taxonomy" id="339359"/>
    <lineage>
        <taxon>Eukaryota</taxon>
        <taxon>Fungi</taxon>
        <taxon>Dikarya</taxon>
        <taxon>Ascomycota</taxon>
        <taxon>Pezizomycotina</taxon>
        <taxon>Sordariomycetes</taxon>
        <taxon>Lulworthiomycetidae</taxon>
        <taxon>Lulworthiales</taxon>
        <taxon>Lulworthiaceae</taxon>
        <taxon>Zalerion</taxon>
    </lineage>
</organism>
<name>A0AAD5RVI3_9PEZI</name>
<dbReference type="Gene3D" id="3.10.490.10">
    <property type="entry name" value="Gamma-glutamyl cyclotransferase-like"/>
    <property type="match status" value="1"/>
</dbReference>
<evidence type="ECO:0000313" key="7">
    <source>
        <dbReference type="EMBL" id="KAJ2905111.1"/>
    </source>
</evidence>
<reference evidence="7" key="1">
    <citation type="submission" date="2022-07" db="EMBL/GenBank/DDBJ databases">
        <title>Draft genome sequence of Zalerion maritima ATCC 34329, a (micro)plastics degrading marine fungus.</title>
        <authorList>
            <person name="Paco A."/>
            <person name="Goncalves M.F.M."/>
            <person name="Rocha-Santos T.A.P."/>
            <person name="Alves A."/>
        </authorList>
    </citation>
    <scope>NUCLEOTIDE SEQUENCE</scope>
    <source>
        <strain evidence="7">ATCC 34329</strain>
    </source>
</reference>
<keyword evidence="6" id="KW-0812">Transmembrane</keyword>
<dbReference type="PANTHER" id="PTHR12935:SF0">
    <property type="entry name" value="GAMMA-GLUTAMYLCYCLOTRANSFERASE"/>
    <property type="match status" value="1"/>
</dbReference>
<feature type="compositionally biased region" description="Low complexity" evidence="5">
    <location>
        <begin position="1"/>
        <end position="13"/>
    </location>
</feature>
<feature type="transmembrane region" description="Helical" evidence="6">
    <location>
        <begin position="393"/>
        <end position="412"/>
    </location>
</feature>
<dbReference type="EC" id="4.3.2.9" evidence="1"/>
<keyword evidence="2" id="KW-0456">Lyase</keyword>
<feature type="region of interest" description="Disordered" evidence="5">
    <location>
        <begin position="426"/>
        <end position="464"/>
    </location>
</feature>
<dbReference type="Proteomes" id="UP001201980">
    <property type="component" value="Unassembled WGS sequence"/>
</dbReference>
<proteinExistence type="predicted"/>
<feature type="region of interest" description="Disordered" evidence="5">
    <location>
        <begin position="160"/>
        <end position="180"/>
    </location>
</feature>
<comment type="caution">
    <text evidence="7">The sequence shown here is derived from an EMBL/GenBank/DDBJ whole genome shotgun (WGS) entry which is preliminary data.</text>
</comment>
<feature type="region of interest" description="Disordered" evidence="5">
    <location>
        <begin position="257"/>
        <end position="277"/>
    </location>
</feature>
<protein>
    <recommendedName>
        <fullName evidence="1">gamma-glutamylcyclotransferase</fullName>
        <ecNumber evidence="1">4.3.2.9</ecNumber>
    </recommendedName>
</protein>
<feature type="region of interest" description="Disordered" evidence="5">
    <location>
        <begin position="1"/>
        <end position="20"/>
    </location>
</feature>
<feature type="region of interest" description="Disordered" evidence="5">
    <location>
        <begin position="67"/>
        <end position="86"/>
    </location>
</feature>
<feature type="binding site" evidence="4">
    <location>
        <begin position="103"/>
        <end position="108"/>
    </location>
    <ligand>
        <name>substrate</name>
    </ligand>
</feature>
<accession>A0AAD5RVI3</accession>
<evidence type="ECO:0000256" key="2">
    <source>
        <dbReference type="ARBA" id="ARBA00023239"/>
    </source>
</evidence>
<dbReference type="GO" id="GO:0003839">
    <property type="term" value="F:gamma-glutamylcyclotransferase activity"/>
    <property type="evidence" value="ECO:0007669"/>
    <property type="project" value="UniProtKB-EC"/>
</dbReference>
<evidence type="ECO:0000256" key="6">
    <source>
        <dbReference type="SAM" id="Phobius"/>
    </source>
</evidence>
<dbReference type="InterPro" id="IPR017939">
    <property type="entry name" value="G-Glutamylcylcotransferase"/>
</dbReference>
<dbReference type="EMBL" id="JAKWBI020000038">
    <property type="protein sequence ID" value="KAJ2905111.1"/>
    <property type="molecule type" value="Genomic_DNA"/>
</dbReference>
<evidence type="ECO:0000256" key="1">
    <source>
        <dbReference type="ARBA" id="ARBA00012346"/>
    </source>
</evidence>